<dbReference type="EMBL" id="JAZHXJ010002183">
    <property type="protein sequence ID" value="KAL1840611.1"/>
    <property type="molecule type" value="Genomic_DNA"/>
</dbReference>
<evidence type="ECO:0008006" key="4">
    <source>
        <dbReference type="Google" id="ProtNLM"/>
    </source>
</evidence>
<gene>
    <name evidence="2" type="ORF">VTK73DRAFT_3717</name>
</gene>
<comment type="caution">
    <text evidence="2">The sequence shown here is derived from an EMBL/GenBank/DDBJ whole genome shotgun (WGS) entry which is preliminary data.</text>
</comment>
<protein>
    <recommendedName>
        <fullName evidence="4">LisH domain-containing protein</fullName>
    </recommendedName>
</protein>
<organism evidence="2 3">
    <name type="scientific">Phialemonium thermophilum</name>
    <dbReference type="NCBI Taxonomy" id="223376"/>
    <lineage>
        <taxon>Eukaryota</taxon>
        <taxon>Fungi</taxon>
        <taxon>Dikarya</taxon>
        <taxon>Ascomycota</taxon>
        <taxon>Pezizomycotina</taxon>
        <taxon>Sordariomycetes</taxon>
        <taxon>Sordariomycetidae</taxon>
        <taxon>Cephalothecales</taxon>
        <taxon>Cephalothecaceae</taxon>
        <taxon>Phialemonium</taxon>
    </lineage>
</organism>
<feature type="compositionally biased region" description="Basic and acidic residues" evidence="1">
    <location>
        <begin position="202"/>
        <end position="215"/>
    </location>
</feature>
<evidence type="ECO:0000313" key="3">
    <source>
        <dbReference type="Proteomes" id="UP001586593"/>
    </source>
</evidence>
<name>A0ABR3VGP7_9PEZI</name>
<keyword evidence="3" id="KW-1185">Reference proteome</keyword>
<sequence length="475" mass="51457">MTGTIPMAPHGLADVDGADRLFLPPKSDAGSQGGFSSLLQRSSGILKPALDMDSAGLPSERGQGALIVRIISEYLTQPGFSTKDGSELDAAREALPPSDRISRAFMDAGFQAWFGYFLVSRAREGFQKDLMELSPAALQRVAAELAKVKPHRLVEERMLRVQTSSRGAKRRRTTQETPSEPQLTPREEPPSSVAPCPVMDPPPRRFFRDDGDRARSLSLDVASPEQDMSSAARPEPTATAGSSKNHNDDSAESSRADDSRKGRGRDDNRADAGAPPRALPPLCPNGPPAWPPVEAGNAKYRLEWPKAQNLPLVFSHYMCTAIFKSADRAAVALHLPPKSSQAWMSFYVSSDHVHHLASALFSTNILAVGQSRRVLHSNGITNVVICRSLELTGTTMLTIDTLLGQTVGSALKEIPRRRDEIAQGALLATECLAMHIPGVIDSPARLILAADAAAFQPIRQRLWQDGPTLSDPKQF</sequence>
<reference evidence="2 3" key="1">
    <citation type="journal article" date="2024" name="Commun. Biol.">
        <title>Comparative genomic analysis of thermophilic fungi reveals convergent evolutionary adaptations and gene losses.</title>
        <authorList>
            <person name="Steindorff A.S."/>
            <person name="Aguilar-Pontes M.V."/>
            <person name="Robinson A.J."/>
            <person name="Andreopoulos B."/>
            <person name="LaButti K."/>
            <person name="Kuo A."/>
            <person name="Mondo S."/>
            <person name="Riley R."/>
            <person name="Otillar R."/>
            <person name="Haridas S."/>
            <person name="Lipzen A."/>
            <person name="Grimwood J."/>
            <person name="Schmutz J."/>
            <person name="Clum A."/>
            <person name="Reid I.D."/>
            <person name="Moisan M.C."/>
            <person name="Butler G."/>
            <person name="Nguyen T.T.M."/>
            <person name="Dewar K."/>
            <person name="Conant G."/>
            <person name="Drula E."/>
            <person name="Henrissat B."/>
            <person name="Hansel C."/>
            <person name="Singer S."/>
            <person name="Hutchinson M.I."/>
            <person name="de Vries R.P."/>
            <person name="Natvig D.O."/>
            <person name="Powell A.J."/>
            <person name="Tsang A."/>
            <person name="Grigoriev I.V."/>
        </authorList>
    </citation>
    <scope>NUCLEOTIDE SEQUENCE [LARGE SCALE GENOMIC DNA]</scope>
    <source>
        <strain evidence="2 3">ATCC 24622</strain>
    </source>
</reference>
<proteinExistence type="predicted"/>
<feature type="compositionally biased region" description="Pro residues" evidence="1">
    <location>
        <begin position="277"/>
        <end position="288"/>
    </location>
</feature>
<feature type="region of interest" description="Disordered" evidence="1">
    <location>
        <begin position="156"/>
        <end position="288"/>
    </location>
</feature>
<feature type="compositionally biased region" description="Basic and acidic residues" evidence="1">
    <location>
        <begin position="245"/>
        <end position="270"/>
    </location>
</feature>
<accession>A0ABR3VGP7</accession>
<evidence type="ECO:0000313" key="2">
    <source>
        <dbReference type="EMBL" id="KAL1840611.1"/>
    </source>
</evidence>
<evidence type="ECO:0000256" key="1">
    <source>
        <dbReference type="SAM" id="MobiDB-lite"/>
    </source>
</evidence>
<dbReference type="Proteomes" id="UP001586593">
    <property type="component" value="Unassembled WGS sequence"/>
</dbReference>